<feature type="compositionally biased region" description="Basic and acidic residues" evidence="2">
    <location>
        <begin position="393"/>
        <end position="414"/>
    </location>
</feature>
<feature type="compositionally biased region" description="Low complexity" evidence="2">
    <location>
        <begin position="354"/>
        <end position="375"/>
    </location>
</feature>
<organism evidence="5 6">
    <name type="scientific">Rhodanobacter denitrificans</name>
    <dbReference type="NCBI Taxonomy" id="666685"/>
    <lineage>
        <taxon>Bacteria</taxon>
        <taxon>Pseudomonadati</taxon>
        <taxon>Pseudomonadota</taxon>
        <taxon>Gammaproteobacteria</taxon>
        <taxon>Lysobacterales</taxon>
        <taxon>Rhodanobacteraceae</taxon>
        <taxon>Rhodanobacter</taxon>
    </lineage>
</organism>
<evidence type="ECO:0000256" key="3">
    <source>
        <dbReference type="SAM" id="SignalP"/>
    </source>
</evidence>
<keyword evidence="1 3" id="KW-0732">Signal</keyword>
<evidence type="ECO:0000256" key="1">
    <source>
        <dbReference type="ARBA" id="ARBA00022729"/>
    </source>
</evidence>
<name>A0A2W5KN28_9GAMM</name>
<dbReference type="Gene3D" id="3.40.190.10">
    <property type="entry name" value="Periplasmic binding protein-like II"/>
    <property type="match status" value="2"/>
</dbReference>
<feature type="region of interest" description="Disordered" evidence="2">
    <location>
        <begin position="353"/>
        <end position="414"/>
    </location>
</feature>
<dbReference type="EMBL" id="QFPO01000003">
    <property type="protein sequence ID" value="PZQ18461.1"/>
    <property type="molecule type" value="Genomic_DNA"/>
</dbReference>
<comment type="caution">
    <text evidence="5">The sequence shown here is derived from an EMBL/GenBank/DDBJ whole genome shotgun (WGS) entry which is preliminary data.</text>
</comment>
<gene>
    <name evidence="5" type="ORF">DI564_03930</name>
</gene>
<feature type="region of interest" description="Disordered" evidence="2">
    <location>
        <begin position="24"/>
        <end position="83"/>
    </location>
</feature>
<dbReference type="PANTHER" id="PTHR30570:SF1">
    <property type="entry name" value="PHOSPHATE-BINDING PROTEIN PSTS"/>
    <property type="match status" value="1"/>
</dbReference>
<feature type="domain" description="PBP" evidence="4">
    <location>
        <begin position="92"/>
        <end position="312"/>
    </location>
</feature>
<evidence type="ECO:0000313" key="6">
    <source>
        <dbReference type="Proteomes" id="UP000249046"/>
    </source>
</evidence>
<feature type="compositionally biased region" description="Low complexity" evidence="2">
    <location>
        <begin position="24"/>
        <end position="69"/>
    </location>
</feature>
<proteinExistence type="predicted"/>
<feature type="signal peptide" evidence="3">
    <location>
        <begin position="1"/>
        <end position="20"/>
    </location>
</feature>
<sequence>MPVRHVLIAALLCLAGAVNAADPAPATAKPAAAPAAKPATTPTAKPAAAAPAAAKPAAAKPAAKPAAKAPAKKGPPPKATLIWRGDHATGRGLVADIATLYEKEHQVRINMQPFSTISGLDAVSSGAADLAGSARVKHDGREQEANLNFIPQAFDAIVPITHPSNPVNNLTLRQLRQIYLGRIQNWKDVGGRDAPINVYSVAAPMDGVEYSLRYLLYRKGEQRIYAPRQYLNVTVLEEGVTLDPNGLGLTSLSGVYARKDLKMLSVAGIPASTDSIANGTYPLYMTLYLVTRFDDPKRELVDPFVAFLATPEAKAAMRRHQLLPYADAAGLAEREPERLAAIDDELKREAALETPDAATATASTTAVSTTPTGAPQATLASKVASAPGAESTQEARVRAEEAAAKKGKEKAGGK</sequence>
<dbReference type="Pfam" id="PF12849">
    <property type="entry name" value="PBP_like_2"/>
    <property type="match status" value="1"/>
</dbReference>
<feature type="chain" id="PRO_5016163418" evidence="3">
    <location>
        <begin position="21"/>
        <end position="414"/>
    </location>
</feature>
<dbReference type="InterPro" id="IPR024370">
    <property type="entry name" value="PBP_domain"/>
</dbReference>
<evidence type="ECO:0000256" key="2">
    <source>
        <dbReference type="SAM" id="MobiDB-lite"/>
    </source>
</evidence>
<dbReference type="InterPro" id="IPR050811">
    <property type="entry name" value="Phosphate_ABC_transporter"/>
</dbReference>
<dbReference type="AlphaFoldDB" id="A0A2W5KN28"/>
<dbReference type="PANTHER" id="PTHR30570">
    <property type="entry name" value="PERIPLASMIC PHOSPHATE BINDING COMPONENT OF PHOSPHATE ABC TRANSPORTER"/>
    <property type="match status" value="1"/>
</dbReference>
<accession>A0A2W5KN28</accession>
<evidence type="ECO:0000313" key="5">
    <source>
        <dbReference type="EMBL" id="PZQ18461.1"/>
    </source>
</evidence>
<evidence type="ECO:0000259" key="4">
    <source>
        <dbReference type="Pfam" id="PF12849"/>
    </source>
</evidence>
<reference evidence="5 6" key="1">
    <citation type="submission" date="2017-08" db="EMBL/GenBank/DDBJ databases">
        <title>Infants hospitalized years apart are colonized by the same room-sourced microbial strains.</title>
        <authorList>
            <person name="Brooks B."/>
            <person name="Olm M.R."/>
            <person name="Firek B.A."/>
            <person name="Baker R."/>
            <person name="Thomas B.C."/>
            <person name="Morowitz M.J."/>
            <person name="Banfield J.F."/>
        </authorList>
    </citation>
    <scope>NUCLEOTIDE SEQUENCE [LARGE SCALE GENOMIC DNA]</scope>
    <source>
        <strain evidence="5">S2_005_003_R2_42</strain>
    </source>
</reference>
<dbReference type="Proteomes" id="UP000249046">
    <property type="component" value="Unassembled WGS sequence"/>
</dbReference>
<dbReference type="SUPFAM" id="SSF53850">
    <property type="entry name" value="Periplasmic binding protein-like II"/>
    <property type="match status" value="1"/>
</dbReference>
<protein>
    <submittedName>
        <fullName evidence="5">Peptidoglycan-binding protein</fullName>
    </submittedName>
</protein>